<dbReference type="InterPro" id="IPR008526">
    <property type="entry name" value="YedI"/>
</dbReference>
<evidence type="ECO:0000313" key="2">
    <source>
        <dbReference type="EMBL" id="QDO88332.1"/>
    </source>
</evidence>
<feature type="transmembrane region" description="Helical" evidence="1">
    <location>
        <begin position="286"/>
        <end position="306"/>
    </location>
</feature>
<proteinExistence type="predicted"/>
<keyword evidence="1" id="KW-0812">Transmembrane</keyword>
<dbReference type="KEGG" id="orz:FNH13_08245"/>
<dbReference type="OrthoDB" id="9814178at2"/>
<dbReference type="Proteomes" id="UP000315395">
    <property type="component" value="Chromosome"/>
</dbReference>
<dbReference type="Pfam" id="PF05661">
    <property type="entry name" value="DUF808"/>
    <property type="match status" value="1"/>
</dbReference>
<reference evidence="2 3" key="1">
    <citation type="submission" date="2019-07" db="EMBL/GenBank/DDBJ databases">
        <title>complete genome sequencing of Ornithinimicrobium sp. H23M54.</title>
        <authorList>
            <person name="Bae J.-W."/>
            <person name="Lee S.-Y."/>
        </authorList>
    </citation>
    <scope>NUCLEOTIDE SEQUENCE [LARGE SCALE GENOMIC DNA]</scope>
    <source>
        <strain evidence="2 3">H23M54</strain>
    </source>
</reference>
<evidence type="ECO:0000256" key="1">
    <source>
        <dbReference type="SAM" id="Phobius"/>
    </source>
</evidence>
<sequence length="315" mass="33240">MAGGLVALLDDIAAIARIAAASVDDVAAAAGRAGVKSLGVVVDDAAVTPRYVTGAKAARELPIIKKIAIGSIRNKLLFILPAIMLLSQFVPWTLTPILMLGGSYLCFEGAEKVYEVLAGHHKDKADVPAAEQGPEQEDKMVRGAITTDFILSAEIMVIALNEVADEPFVSRLIILIVVALGITALVYGAVALIIKMDDIGLRLAENESEFSTKLGMGLVKAMPVVLSVLSSVGIVAMLWVGGHIILVGMNDLGFSPIYDWVHHLEGIVGGWVPAISGALSWLTNTFFSALLGLLWGAVLVAVMHLLPIGRKDPVH</sequence>
<feature type="transmembrane region" description="Helical" evidence="1">
    <location>
        <begin position="76"/>
        <end position="94"/>
    </location>
</feature>
<name>A0A516GA08_9MICO</name>
<dbReference type="PANTHER" id="PTHR30503">
    <property type="entry name" value="INNER MEMBRANE PROTEIN YEDI"/>
    <property type="match status" value="1"/>
</dbReference>
<feature type="transmembrane region" description="Helical" evidence="1">
    <location>
        <begin position="172"/>
        <end position="194"/>
    </location>
</feature>
<dbReference type="PANTHER" id="PTHR30503:SF3">
    <property type="entry name" value="INNER MEMBRANE PROTEIN YEDI"/>
    <property type="match status" value="1"/>
</dbReference>
<dbReference type="PIRSF" id="PIRSF016660">
    <property type="entry name" value="YedI"/>
    <property type="match status" value="1"/>
</dbReference>
<organism evidence="2 3">
    <name type="scientific">Ornithinimicrobium ciconiae</name>
    <dbReference type="NCBI Taxonomy" id="2594265"/>
    <lineage>
        <taxon>Bacteria</taxon>
        <taxon>Bacillati</taxon>
        <taxon>Actinomycetota</taxon>
        <taxon>Actinomycetes</taxon>
        <taxon>Micrococcales</taxon>
        <taxon>Ornithinimicrobiaceae</taxon>
        <taxon>Ornithinimicrobium</taxon>
    </lineage>
</organism>
<accession>A0A516GA08</accession>
<feature type="transmembrane region" description="Helical" evidence="1">
    <location>
        <begin position="224"/>
        <end position="246"/>
    </location>
</feature>
<dbReference type="AlphaFoldDB" id="A0A516GA08"/>
<keyword evidence="1" id="KW-1133">Transmembrane helix</keyword>
<dbReference type="EMBL" id="CP041616">
    <property type="protein sequence ID" value="QDO88332.1"/>
    <property type="molecule type" value="Genomic_DNA"/>
</dbReference>
<keyword evidence="3" id="KW-1185">Reference proteome</keyword>
<gene>
    <name evidence="2" type="ORF">FNH13_08245</name>
</gene>
<dbReference type="GO" id="GO:0005886">
    <property type="term" value="C:plasma membrane"/>
    <property type="evidence" value="ECO:0007669"/>
    <property type="project" value="TreeGrafter"/>
</dbReference>
<keyword evidence="1" id="KW-0472">Membrane</keyword>
<protein>
    <submittedName>
        <fullName evidence="2">DUF808 domain-containing protein</fullName>
    </submittedName>
</protein>
<dbReference type="RefSeq" id="WP_143783007.1">
    <property type="nucleotide sequence ID" value="NZ_CP041616.1"/>
</dbReference>
<evidence type="ECO:0000313" key="3">
    <source>
        <dbReference type="Proteomes" id="UP000315395"/>
    </source>
</evidence>